<evidence type="ECO:0000313" key="1">
    <source>
        <dbReference type="EMBL" id="UCR90904.1"/>
    </source>
</evidence>
<protein>
    <submittedName>
        <fullName evidence="1">Uncharacterized protein</fullName>
    </submittedName>
</protein>
<accession>A0AC61TND5</accession>
<reference evidence="1 2" key="1">
    <citation type="journal article" date="2021" name="Curr. Microbiol.">
        <title>Complete Genome Sequence of a Novel Bacteriophage RpY1 Infecting Ralstonia solanacearum Strains.</title>
        <authorList>
            <person name="Lee S.Y."/>
            <person name="Thapa Magar R."/>
            <person name="Kim H.J."/>
            <person name="Choi K."/>
            <person name="Lee S.W."/>
        </authorList>
    </citation>
    <scope>NUCLEOTIDE SEQUENCE [LARGE SCALE GENOMIC DNA]</scope>
</reference>
<dbReference type="Proteomes" id="UP000827525">
    <property type="component" value="Segment"/>
</dbReference>
<keyword evidence="2" id="KW-1185">Reference proteome</keyword>
<evidence type="ECO:0000313" key="2">
    <source>
        <dbReference type="Proteomes" id="UP000827525"/>
    </source>
</evidence>
<name>A0AC61TND5_9CAUD</name>
<sequence>MSSAFVIMSAFRQGLSQEENLKRHHSLDATVGAITGQHPKLTLGSYVEEGTQRPGIELGVRIEPSTQTSFAKVVQVALRLAEHFEQDSILVVDHGGQATLVYRDGRADEGVGNWTKVSQAEALRSPYWTNISGSYYKAV</sequence>
<dbReference type="EMBL" id="OK318991">
    <property type="protein sequence ID" value="UCR90904.1"/>
    <property type="molecule type" value="Genomic_DNA"/>
</dbReference>
<proteinExistence type="predicted"/>
<organism evidence="1 2">
    <name type="scientific">Ralstonia phage RpY2</name>
    <dbReference type="NCBI Taxonomy" id="2880950"/>
    <lineage>
        <taxon>Viruses</taxon>
        <taxon>Duplodnaviria</taxon>
        <taxon>Heunggongvirae</taxon>
        <taxon>Uroviricota</taxon>
        <taxon>Caudoviricetes</taxon>
        <taxon>Autographivirales</taxon>
        <taxon>Autotranscriptaviridae</taxon>
        <taxon>Serkorvirus</taxon>
        <taxon>Serkorvirus RpY2</taxon>
    </lineage>
</organism>